<keyword evidence="7" id="KW-1185">Reference proteome</keyword>
<dbReference type="Gene3D" id="3.30.479.30">
    <property type="entry name" value="Band 7 domain"/>
    <property type="match status" value="1"/>
</dbReference>
<accession>A7TD74</accession>
<dbReference type="InterPro" id="IPR001107">
    <property type="entry name" value="Band_7"/>
</dbReference>
<dbReference type="InterPro" id="IPR036013">
    <property type="entry name" value="Band_7/SPFH_dom_sf"/>
</dbReference>
<evidence type="ECO:0000256" key="4">
    <source>
        <dbReference type="RuleBase" id="RU366054"/>
    </source>
</evidence>
<dbReference type="PANTHER" id="PTHR13806">
    <property type="entry name" value="FLOTILLIN-RELATED"/>
    <property type="match status" value="1"/>
</dbReference>
<evidence type="ECO:0000313" key="7">
    <source>
        <dbReference type="Proteomes" id="UP000001593"/>
    </source>
</evidence>
<feature type="non-terminal residue" evidence="6">
    <location>
        <position position="68"/>
    </location>
</feature>
<proteinExistence type="inferred from homology"/>
<evidence type="ECO:0000256" key="2">
    <source>
        <dbReference type="ARBA" id="ARBA00007161"/>
    </source>
</evidence>
<dbReference type="GO" id="GO:0016020">
    <property type="term" value="C:membrane"/>
    <property type="evidence" value="ECO:0007669"/>
    <property type="project" value="UniProtKB-SubCell"/>
</dbReference>
<name>A7TD74_NEMVE</name>
<gene>
    <name evidence="6" type="ORF">NEMVEDRAFT_v1g9326</name>
</gene>
<comment type="subcellular location">
    <subcellularLocation>
        <location evidence="1">Membrane</location>
    </subcellularLocation>
</comment>
<keyword evidence="3" id="KW-0472">Membrane</keyword>
<dbReference type="SUPFAM" id="SSF117892">
    <property type="entry name" value="Band 7/SPFH domain"/>
    <property type="match status" value="1"/>
</dbReference>
<dbReference type="Proteomes" id="UP000001593">
    <property type="component" value="Unassembled WGS sequence"/>
</dbReference>
<dbReference type="PANTHER" id="PTHR13806:SF46">
    <property type="entry name" value="FLOTILLIN-1-RELATED"/>
    <property type="match status" value="1"/>
</dbReference>
<evidence type="ECO:0000256" key="1">
    <source>
        <dbReference type="ARBA" id="ARBA00004370"/>
    </source>
</evidence>
<dbReference type="PhylomeDB" id="A7TD74"/>
<dbReference type="Pfam" id="PF01145">
    <property type="entry name" value="Band_7"/>
    <property type="match status" value="1"/>
</dbReference>
<feature type="non-terminal residue" evidence="6">
    <location>
        <position position="1"/>
    </location>
</feature>
<dbReference type="AlphaFoldDB" id="A7TD74"/>
<dbReference type="InterPro" id="IPR027705">
    <property type="entry name" value="Flotillin_fam"/>
</dbReference>
<comment type="similarity">
    <text evidence="2 4">Belongs to the band 7/mec-2 family. Flotillin subfamily.</text>
</comment>
<dbReference type="eggNOG" id="KOG2668">
    <property type="taxonomic scope" value="Eukaryota"/>
</dbReference>
<protein>
    <recommendedName>
        <fullName evidence="5">Band 7 domain-containing protein</fullName>
    </recommendedName>
</protein>
<evidence type="ECO:0000256" key="3">
    <source>
        <dbReference type="ARBA" id="ARBA00023136"/>
    </source>
</evidence>
<dbReference type="HOGENOM" id="CLU_038134_1_0_1"/>
<reference evidence="6 7" key="1">
    <citation type="journal article" date="2007" name="Science">
        <title>Sea anemone genome reveals ancestral eumetazoan gene repertoire and genomic organization.</title>
        <authorList>
            <person name="Putnam N.H."/>
            <person name="Srivastava M."/>
            <person name="Hellsten U."/>
            <person name="Dirks B."/>
            <person name="Chapman J."/>
            <person name="Salamov A."/>
            <person name="Terry A."/>
            <person name="Shapiro H."/>
            <person name="Lindquist E."/>
            <person name="Kapitonov V.V."/>
            <person name="Jurka J."/>
            <person name="Genikhovich G."/>
            <person name="Grigoriev I.V."/>
            <person name="Lucas S.M."/>
            <person name="Steele R.E."/>
            <person name="Finnerty J.R."/>
            <person name="Technau U."/>
            <person name="Martindale M.Q."/>
            <person name="Rokhsar D.S."/>
        </authorList>
    </citation>
    <scope>NUCLEOTIDE SEQUENCE [LARGE SCALE GENOMIC DNA]</scope>
    <source>
        <strain evidence="7">CH2 X CH6</strain>
    </source>
</reference>
<evidence type="ECO:0000313" key="6">
    <source>
        <dbReference type="EMBL" id="EDO25979.1"/>
    </source>
</evidence>
<organism evidence="6 7">
    <name type="scientific">Nematostella vectensis</name>
    <name type="common">Starlet sea anemone</name>
    <dbReference type="NCBI Taxonomy" id="45351"/>
    <lineage>
        <taxon>Eukaryota</taxon>
        <taxon>Metazoa</taxon>
        <taxon>Cnidaria</taxon>
        <taxon>Anthozoa</taxon>
        <taxon>Hexacorallia</taxon>
        <taxon>Actiniaria</taxon>
        <taxon>Edwardsiidae</taxon>
        <taxon>Nematostella</taxon>
    </lineage>
</organism>
<dbReference type="EMBL" id="DS477361">
    <property type="protein sequence ID" value="EDO25979.1"/>
    <property type="molecule type" value="Genomic_DNA"/>
</dbReference>
<dbReference type="InParanoid" id="A7TD74"/>
<evidence type="ECO:0000259" key="5">
    <source>
        <dbReference type="Pfam" id="PF01145"/>
    </source>
</evidence>
<dbReference type="STRING" id="45351.A7TD74"/>
<sequence>DREAFAALVREVASPDVGRMGIEILSFTIKDIEDHVDYLNSLGKTQTAKVKRDADIGVAEAKRDAGIR</sequence>
<feature type="domain" description="Band 7" evidence="5">
    <location>
        <begin position="2"/>
        <end position="62"/>
    </location>
</feature>